<accession>A0ABR1WWW3</accession>
<evidence type="ECO:0000313" key="1">
    <source>
        <dbReference type="EMBL" id="KAK8087653.1"/>
    </source>
</evidence>
<dbReference type="GeneID" id="92039989"/>
<proteinExistence type="predicted"/>
<dbReference type="Proteomes" id="UP001433268">
    <property type="component" value="Unassembled WGS sequence"/>
</dbReference>
<organism evidence="1 2">
    <name type="scientific">Apiospora hydei</name>
    <dbReference type="NCBI Taxonomy" id="1337664"/>
    <lineage>
        <taxon>Eukaryota</taxon>
        <taxon>Fungi</taxon>
        <taxon>Dikarya</taxon>
        <taxon>Ascomycota</taxon>
        <taxon>Pezizomycotina</taxon>
        <taxon>Sordariomycetes</taxon>
        <taxon>Xylariomycetidae</taxon>
        <taxon>Amphisphaeriales</taxon>
        <taxon>Apiosporaceae</taxon>
        <taxon>Apiospora</taxon>
    </lineage>
</organism>
<dbReference type="RefSeq" id="XP_066670547.1">
    <property type="nucleotide sequence ID" value="XM_066806929.1"/>
</dbReference>
<sequence>MYSHDETVEALSSYLKLLDRVHSGPECLQFPPQGGWPQITKSGFACLGITDETLELLRHVPQWETRCLDFMPRLSLDSYIDPRLVAAWNENSERLRGGEENVPTSRVPPRLVLLGSNQEAEEYYYKVYIDTKHGAVLMEQNAGNIWPELGIPQCKDEVKRDADVLPGPDPWGPDEMEYAYYRIQPFFAACEQKAALARVVPGLRGPQRLSVGG</sequence>
<evidence type="ECO:0000313" key="2">
    <source>
        <dbReference type="Proteomes" id="UP001433268"/>
    </source>
</evidence>
<name>A0ABR1WWW3_9PEZI</name>
<protein>
    <submittedName>
        <fullName evidence="1">Uncharacterized protein</fullName>
    </submittedName>
</protein>
<comment type="caution">
    <text evidence="1">The sequence shown here is derived from an EMBL/GenBank/DDBJ whole genome shotgun (WGS) entry which is preliminary data.</text>
</comment>
<reference evidence="1 2" key="1">
    <citation type="submission" date="2023-01" db="EMBL/GenBank/DDBJ databases">
        <title>Analysis of 21 Apiospora genomes using comparative genomics revels a genus with tremendous synthesis potential of carbohydrate active enzymes and secondary metabolites.</title>
        <authorList>
            <person name="Sorensen T."/>
        </authorList>
    </citation>
    <scope>NUCLEOTIDE SEQUENCE [LARGE SCALE GENOMIC DNA]</scope>
    <source>
        <strain evidence="1 2">CBS 114990</strain>
    </source>
</reference>
<gene>
    <name evidence="1" type="ORF">PG997_002614</name>
</gene>
<keyword evidence="2" id="KW-1185">Reference proteome</keyword>
<dbReference type="EMBL" id="JAQQWN010000004">
    <property type="protein sequence ID" value="KAK8087653.1"/>
    <property type="molecule type" value="Genomic_DNA"/>
</dbReference>